<comment type="caution">
    <text evidence="2">The sequence shown here is derived from an EMBL/GenBank/DDBJ whole genome shotgun (WGS) entry which is preliminary data.</text>
</comment>
<proteinExistence type="predicted"/>
<sequence>MTAPTTLRFLIAPENNPGAAWFSGTSHQSRLSKSSLESPASQFRLDQSRWQHPPQPRLQKCSLIQE</sequence>
<dbReference type="Proteomes" id="UP000827724">
    <property type="component" value="Unassembled WGS sequence"/>
</dbReference>
<evidence type="ECO:0000313" key="2">
    <source>
        <dbReference type="EMBL" id="KAH6605558.1"/>
    </source>
</evidence>
<evidence type="ECO:0000313" key="3">
    <source>
        <dbReference type="Proteomes" id="UP000827724"/>
    </source>
</evidence>
<accession>A0A9P8TUP5</accession>
<evidence type="ECO:0000256" key="1">
    <source>
        <dbReference type="SAM" id="MobiDB-lite"/>
    </source>
</evidence>
<dbReference type="EMBL" id="JAIWOZ010000004">
    <property type="protein sequence ID" value="KAH6605558.1"/>
    <property type="molecule type" value="Genomic_DNA"/>
</dbReference>
<keyword evidence="3" id="KW-1185">Reference proteome</keyword>
<name>A0A9P8TUP5_9HYPO</name>
<feature type="region of interest" description="Disordered" evidence="1">
    <location>
        <begin position="17"/>
        <end position="66"/>
    </location>
</feature>
<protein>
    <submittedName>
        <fullName evidence="2">Uncharacterized protein</fullName>
    </submittedName>
</protein>
<organism evidence="2 3">
    <name type="scientific">Trichoderma cornu-damae</name>
    <dbReference type="NCBI Taxonomy" id="654480"/>
    <lineage>
        <taxon>Eukaryota</taxon>
        <taxon>Fungi</taxon>
        <taxon>Dikarya</taxon>
        <taxon>Ascomycota</taxon>
        <taxon>Pezizomycotina</taxon>
        <taxon>Sordariomycetes</taxon>
        <taxon>Hypocreomycetidae</taxon>
        <taxon>Hypocreales</taxon>
        <taxon>Hypocreaceae</taxon>
        <taxon>Trichoderma</taxon>
    </lineage>
</organism>
<dbReference type="AlphaFoldDB" id="A0A9P8TUP5"/>
<gene>
    <name evidence="2" type="ORF">Trco_004711</name>
</gene>
<feature type="compositionally biased region" description="Polar residues" evidence="1">
    <location>
        <begin position="23"/>
        <end position="50"/>
    </location>
</feature>
<reference evidence="2" key="1">
    <citation type="submission" date="2021-08" db="EMBL/GenBank/DDBJ databases">
        <title>Chromosome-Level Trichoderma cornu-damae using Hi-C Data.</title>
        <authorList>
            <person name="Kim C.S."/>
        </authorList>
    </citation>
    <scope>NUCLEOTIDE SEQUENCE</scope>
    <source>
        <strain evidence="2">KA19-0412C</strain>
    </source>
</reference>